<dbReference type="PANTHER" id="PTHR12300:SF161">
    <property type="entry name" value="RECEPTOR EXPRESSION-ENHANCING PROTEIN"/>
    <property type="match status" value="1"/>
</dbReference>
<dbReference type="Proteomes" id="UP000275078">
    <property type="component" value="Unassembled WGS sequence"/>
</dbReference>
<comment type="similarity">
    <text evidence="2 6">Belongs to the DP1 family.</text>
</comment>
<evidence type="ECO:0000256" key="3">
    <source>
        <dbReference type="ARBA" id="ARBA00022692"/>
    </source>
</evidence>
<dbReference type="AlphaFoldDB" id="A0A3N4IZK4"/>
<dbReference type="EMBL" id="ML119647">
    <property type="protein sequence ID" value="RPA87084.1"/>
    <property type="molecule type" value="Genomic_DNA"/>
</dbReference>
<protein>
    <recommendedName>
        <fullName evidence="6">Protein YOP1</fullName>
    </recommendedName>
</protein>
<dbReference type="Pfam" id="PF03134">
    <property type="entry name" value="TB2_DP1_HVA22"/>
    <property type="match status" value="1"/>
</dbReference>
<dbReference type="OrthoDB" id="10009287at2759"/>
<proteinExistence type="inferred from homology"/>
<keyword evidence="8" id="KW-1185">Reference proteome</keyword>
<dbReference type="GO" id="GO:0016020">
    <property type="term" value="C:membrane"/>
    <property type="evidence" value="ECO:0007669"/>
    <property type="project" value="UniProtKB-SubCell"/>
</dbReference>
<keyword evidence="3 6" id="KW-0812">Transmembrane</keyword>
<comment type="caution">
    <text evidence="6">Lacks conserved residue(s) required for the propagation of feature annotation.</text>
</comment>
<evidence type="ECO:0000313" key="8">
    <source>
        <dbReference type="Proteomes" id="UP000275078"/>
    </source>
</evidence>
<name>A0A3N4IZK4_ASCIM</name>
<dbReference type="PANTHER" id="PTHR12300">
    <property type="entry name" value="HVA22-LIKE PROTEINS"/>
    <property type="match status" value="1"/>
</dbReference>
<evidence type="ECO:0000256" key="5">
    <source>
        <dbReference type="ARBA" id="ARBA00023136"/>
    </source>
</evidence>
<keyword evidence="4 6" id="KW-1133">Transmembrane helix</keyword>
<evidence type="ECO:0000256" key="4">
    <source>
        <dbReference type="ARBA" id="ARBA00022989"/>
    </source>
</evidence>
<reference evidence="7 8" key="1">
    <citation type="journal article" date="2018" name="Nat. Ecol. Evol.">
        <title>Pezizomycetes genomes reveal the molecular basis of ectomycorrhizal truffle lifestyle.</title>
        <authorList>
            <person name="Murat C."/>
            <person name="Payen T."/>
            <person name="Noel B."/>
            <person name="Kuo A."/>
            <person name="Morin E."/>
            <person name="Chen J."/>
            <person name="Kohler A."/>
            <person name="Krizsan K."/>
            <person name="Balestrini R."/>
            <person name="Da Silva C."/>
            <person name="Montanini B."/>
            <person name="Hainaut M."/>
            <person name="Levati E."/>
            <person name="Barry K.W."/>
            <person name="Belfiori B."/>
            <person name="Cichocki N."/>
            <person name="Clum A."/>
            <person name="Dockter R.B."/>
            <person name="Fauchery L."/>
            <person name="Guy J."/>
            <person name="Iotti M."/>
            <person name="Le Tacon F."/>
            <person name="Lindquist E.A."/>
            <person name="Lipzen A."/>
            <person name="Malagnac F."/>
            <person name="Mello A."/>
            <person name="Molinier V."/>
            <person name="Miyauchi S."/>
            <person name="Poulain J."/>
            <person name="Riccioni C."/>
            <person name="Rubini A."/>
            <person name="Sitrit Y."/>
            <person name="Splivallo R."/>
            <person name="Traeger S."/>
            <person name="Wang M."/>
            <person name="Zifcakova L."/>
            <person name="Wipf D."/>
            <person name="Zambonelli A."/>
            <person name="Paolocci F."/>
            <person name="Nowrousian M."/>
            <person name="Ottonello S."/>
            <person name="Baldrian P."/>
            <person name="Spatafora J.W."/>
            <person name="Henrissat B."/>
            <person name="Nagy L.G."/>
            <person name="Aury J.M."/>
            <person name="Wincker P."/>
            <person name="Grigoriev I.V."/>
            <person name="Bonfante P."/>
            <person name="Martin F.M."/>
        </authorList>
    </citation>
    <scope>NUCLEOTIDE SEQUENCE [LARGE SCALE GENOMIC DNA]</scope>
    <source>
        <strain evidence="7 8">RN42</strain>
    </source>
</reference>
<feature type="transmembrane region" description="Helical" evidence="6">
    <location>
        <begin position="87"/>
        <end position="110"/>
    </location>
</feature>
<comment type="subcellular location">
    <subcellularLocation>
        <location evidence="1 6">Membrane</location>
        <topology evidence="1 6">Multi-pass membrane protein</topology>
    </subcellularLocation>
</comment>
<dbReference type="InterPro" id="IPR004345">
    <property type="entry name" value="TB2_DP1_HVA22"/>
</dbReference>
<keyword evidence="5 6" id="KW-0472">Membrane</keyword>
<evidence type="ECO:0000256" key="2">
    <source>
        <dbReference type="ARBA" id="ARBA00008573"/>
    </source>
</evidence>
<evidence type="ECO:0000256" key="6">
    <source>
        <dbReference type="RuleBase" id="RU362006"/>
    </source>
</evidence>
<accession>A0A3N4IZK4</accession>
<gene>
    <name evidence="7" type="ORF">BJ508DRAFT_410648</name>
</gene>
<evidence type="ECO:0000313" key="7">
    <source>
        <dbReference type="EMBL" id="RPA87084.1"/>
    </source>
</evidence>
<evidence type="ECO:0000256" key="1">
    <source>
        <dbReference type="ARBA" id="ARBA00004141"/>
    </source>
</evidence>
<organism evidence="7 8">
    <name type="scientific">Ascobolus immersus RN42</name>
    <dbReference type="NCBI Taxonomy" id="1160509"/>
    <lineage>
        <taxon>Eukaryota</taxon>
        <taxon>Fungi</taxon>
        <taxon>Dikarya</taxon>
        <taxon>Ascomycota</taxon>
        <taxon>Pezizomycotina</taxon>
        <taxon>Pezizomycetes</taxon>
        <taxon>Pezizales</taxon>
        <taxon>Ascobolaceae</taxon>
        <taxon>Ascobolus</taxon>
    </lineage>
</organism>
<sequence length="174" mass="19313">MSFQDKVQQQLSNLDKELSKYPALNNLEKQTGAPKVYVVAGLGAIYFLLILVNYGGQFLTNLAGFALPAYYSFNSLVTISKVDDTQWITYWVTFGFLTLLESAISIVYWFPFYYTFKFAFLIWLQLPQFGGANVIFKTVLQPVLSKYIATGPAGSTASSLRAKVDAAGLGDKTL</sequence>
<dbReference type="STRING" id="1160509.A0A3N4IZK4"/>
<feature type="transmembrane region" description="Helical" evidence="6">
    <location>
        <begin position="36"/>
        <end position="56"/>
    </location>
</feature>